<protein>
    <recommendedName>
        <fullName evidence="3 6">Genetic interactor of prohibitin 5, mitochondrial</fullName>
    </recommendedName>
</protein>
<evidence type="ECO:0000256" key="4">
    <source>
        <dbReference type="ARBA" id="ARBA00023128"/>
    </source>
</evidence>
<keyword evidence="8" id="KW-1185">Reference proteome</keyword>
<gene>
    <name evidence="7" type="ORF">I9W82_002145</name>
</gene>
<evidence type="ECO:0000256" key="5">
    <source>
        <dbReference type="ARBA" id="ARBA00025061"/>
    </source>
</evidence>
<name>A0A8H7ZEB3_9ASCO</name>
<dbReference type="Pfam" id="PF17053">
    <property type="entry name" value="GEP5"/>
    <property type="match status" value="1"/>
</dbReference>
<accession>A0A8H7ZEB3</accession>
<evidence type="ECO:0000256" key="3">
    <source>
        <dbReference type="ARBA" id="ARBA00018341"/>
    </source>
</evidence>
<dbReference type="AlphaFoldDB" id="A0A8H7ZEB3"/>
<dbReference type="InterPro" id="IPR031455">
    <property type="entry name" value="Gep5"/>
</dbReference>
<evidence type="ECO:0000256" key="6">
    <source>
        <dbReference type="RuleBase" id="RU363007"/>
    </source>
</evidence>
<evidence type="ECO:0000313" key="8">
    <source>
        <dbReference type="Proteomes" id="UP000669133"/>
    </source>
</evidence>
<evidence type="ECO:0000313" key="7">
    <source>
        <dbReference type="EMBL" id="KAG5420265.1"/>
    </source>
</evidence>
<evidence type="ECO:0000256" key="1">
    <source>
        <dbReference type="ARBA" id="ARBA00004173"/>
    </source>
</evidence>
<organism evidence="7 8">
    <name type="scientific">Candida metapsilosis</name>
    <dbReference type="NCBI Taxonomy" id="273372"/>
    <lineage>
        <taxon>Eukaryota</taxon>
        <taxon>Fungi</taxon>
        <taxon>Dikarya</taxon>
        <taxon>Ascomycota</taxon>
        <taxon>Saccharomycotina</taxon>
        <taxon>Pichiomycetes</taxon>
        <taxon>Debaryomycetaceae</taxon>
        <taxon>Candida/Lodderomyces clade</taxon>
        <taxon>Candida</taxon>
    </lineage>
</organism>
<dbReference type="Proteomes" id="UP000669133">
    <property type="component" value="Unassembled WGS sequence"/>
</dbReference>
<reference evidence="7 8" key="1">
    <citation type="submission" date="2020-12" db="EMBL/GenBank/DDBJ databases">
        <title>Effect of drift, selection, and recombination on the evolution of hybrid genomes in Candida yeast pathogens.</title>
        <authorList>
            <person name="Mixao V."/>
            <person name="Ksiezopolska E."/>
            <person name="Saus E."/>
            <person name="Boekhout T."/>
            <person name="Gacser A."/>
            <person name="Gabaldon T."/>
        </authorList>
    </citation>
    <scope>NUCLEOTIDE SEQUENCE [LARGE SCALE GENOMIC DNA]</scope>
    <source>
        <strain evidence="7 8">BP57</strain>
    </source>
</reference>
<dbReference type="OrthoDB" id="4018833at2759"/>
<dbReference type="GeneID" id="93650774"/>
<comment type="function">
    <text evidence="5 6">Essential for respiratory growth and required for maintenance of mtDNA. Required for cell survival in the absence of prohibitins.</text>
</comment>
<evidence type="ECO:0000256" key="2">
    <source>
        <dbReference type="ARBA" id="ARBA00008036"/>
    </source>
</evidence>
<comment type="caution">
    <text evidence="7">The sequence shown here is derived from an EMBL/GenBank/DDBJ whole genome shotgun (WGS) entry which is preliminary data.</text>
</comment>
<comment type="subcellular location">
    <subcellularLocation>
        <location evidence="1 6">Mitochondrion</location>
    </subcellularLocation>
</comment>
<proteinExistence type="inferred from homology"/>
<dbReference type="EMBL" id="JAEOAQ010000002">
    <property type="protein sequence ID" value="KAG5420265.1"/>
    <property type="molecule type" value="Genomic_DNA"/>
</dbReference>
<dbReference type="RefSeq" id="XP_067549381.1">
    <property type="nucleotide sequence ID" value="XM_067690969.1"/>
</dbReference>
<sequence>MAQSYKLLQRQLRRLPLPKGIIIDGSKVLKQSYQLGKSKRFESLFHQILEQENYKMVHELLDAIYKVNKPQWYNEFINIPYMKVKGHWPTVHLIDTLTNNKNTLSTYYNKMAKPFSVTQSLNLSNDSQHQIPLLKNYSDQVNPVRNVVKEVQKAYSFTMSQRVFEITKHPFEVFYYPSKLGTPEHPVGIDSLLRKKVSHVKHILETFQPISKSQLEKLMRSRDKINPCFFRHLQRKRSQKSTSYQVKKLIIKEKLLSEEQLQEILQSYLRQQYYLENESYKINQV</sequence>
<comment type="similarity">
    <text evidence="2 6">Belongs to the GEP5 family.</text>
</comment>
<keyword evidence="4 6" id="KW-0496">Mitochondrion</keyword>
<dbReference type="GO" id="GO:0005739">
    <property type="term" value="C:mitochondrion"/>
    <property type="evidence" value="ECO:0007669"/>
    <property type="project" value="UniProtKB-SubCell"/>
</dbReference>